<name>A0A6J6CGS3_9ZZZZ</name>
<dbReference type="AlphaFoldDB" id="A0A6J6CGS3"/>
<accession>A0A6J6CGS3</accession>
<reference evidence="1" key="1">
    <citation type="submission" date="2020-05" db="EMBL/GenBank/DDBJ databases">
        <authorList>
            <person name="Chiriac C."/>
            <person name="Salcher M."/>
            <person name="Ghai R."/>
            <person name="Kavagutti S V."/>
        </authorList>
    </citation>
    <scope>NUCLEOTIDE SEQUENCE</scope>
</reference>
<dbReference type="EMBL" id="CAEZTD010000001">
    <property type="protein sequence ID" value="CAB4550627.1"/>
    <property type="molecule type" value="Genomic_DNA"/>
</dbReference>
<gene>
    <name evidence="1" type="ORF">UFOPK1591_00001</name>
</gene>
<dbReference type="AntiFam" id="ANF00119">
    <property type="entry name" value="Shadow ORF (opposite ftsZ)"/>
</dbReference>
<evidence type="ECO:0000313" key="1">
    <source>
        <dbReference type="EMBL" id="CAB4550627.1"/>
    </source>
</evidence>
<protein>
    <submittedName>
        <fullName evidence="1">Unannotated protein</fullName>
    </submittedName>
</protein>
<organism evidence="1">
    <name type="scientific">freshwater metagenome</name>
    <dbReference type="NCBI Taxonomy" id="449393"/>
    <lineage>
        <taxon>unclassified sequences</taxon>
        <taxon>metagenomes</taxon>
        <taxon>ecological metagenomes</taxon>
    </lineage>
</organism>
<proteinExistence type="predicted"/>
<sequence>MIFGGFSTDLGVGTCAESTSKLATHIELDVRFAHEKGLCVSVDGNELDTLESALDHAIDCVDATTADADHLDDGEEVLIGIHVRPPRKP</sequence>